<accession>A0A369KDD0</accession>
<reference evidence="1 2" key="1">
    <citation type="submission" date="2018-07" db="EMBL/GenBank/DDBJ databases">
        <title>Comparative genomics of the Candidatus Parilichlamydiaceae reveals evidence of convergent evolution and genome reduction in the phylum Chlamydiae.</title>
        <authorList>
            <person name="Taylor-Brown A."/>
            <person name="Polkinghorne A."/>
        </authorList>
    </citation>
    <scope>NUCLEOTIDE SEQUENCE [LARGE SCALE GENOMIC DNA]</scope>
    <source>
        <strain evidence="1 2">Hat2</strain>
    </source>
</reference>
<evidence type="ECO:0000313" key="1">
    <source>
        <dbReference type="EMBL" id="RDB31612.1"/>
    </source>
</evidence>
<organism evidence="1 2">
    <name type="scientific">Candidatus Similichlamydia laticola</name>
    <dbReference type="NCBI Taxonomy" id="2170265"/>
    <lineage>
        <taxon>Bacteria</taxon>
        <taxon>Pseudomonadati</taxon>
        <taxon>Chlamydiota</taxon>
        <taxon>Chlamydiia</taxon>
        <taxon>Parachlamydiales</taxon>
        <taxon>Candidatus Parilichlamydiaceae</taxon>
        <taxon>Candidatus Similichlamydia</taxon>
    </lineage>
</organism>
<comment type="caution">
    <text evidence="1">The sequence shown here is derived from an EMBL/GenBank/DDBJ whole genome shotgun (WGS) entry which is preliminary data.</text>
</comment>
<proteinExistence type="predicted"/>
<evidence type="ECO:0000313" key="2">
    <source>
        <dbReference type="Proteomes" id="UP000253816"/>
    </source>
</evidence>
<keyword evidence="2" id="KW-1185">Reference proteome</keyword>
<sequence>MTIPSVSIPFLTYTQTGFCDFDVINYDEFFSLTSRISSTAKRAISRSKTCHEGIVFDRQKQNRAALLVLPKYVSFDSLDEVTKIGKLVIVMHKFCLYIGFVPFIAEGSKLTQHHRLLNQFHHYQLDSFALEEMSRIGVSEKGKSLFQLPLDAKLESVLGNSTIKNLSLMLLLDRNRSSLSLLCCKDPIPPILPIPMLRLQKKIPLPLVSEHLLQVKVSGLIDHNYGEITIPCLSIEDFKKKANEHGSFKESSAKGYDHMHRANTLYWEDKHLLVLPHECFIEPKYGLKGMNLFLIKGAQLELGFIPDTVKQVTEREELYCFHRSFLEEMGTTNRFIPGNKYSRLDLSSVAKVCLRQDSSFGISGISFFFLASKHTDFVALLCRTGNYELASINPMNPTENLETVPSLSKVDNEPTRAYMEYEKYCCNLFQEHNYFHTDTPEKDQENPEMPVQDITLSMREETKQIPIWIRATQDHNYYHTESETRQETKPDETEELFDLLETERERREIAVSGLLLLAEQSTYLPLSP</sequence>
<protein>
    <submittedName>
        <fullName evidence="1">Uncharacterized protein</fullName>
    </submittedName>
</protein>
<dbReference type="EMBL" id="QQBG01000011">
    <property type="protein sequence ID" value="RDB31612.1"/>
    <property type="molecule type" value="Genomic_DNA"/>
</dbReference>
<dbReference type="AlphaFoldDB" id="A0A369KDD0"/>
<name>A0A369KDD0_9BACT</name>
<dbReference type="Proteomes" id="UP000253816">
    <property type="component" value="Unassembled WGS sequence"/>
</dbReference>
<gene>
    <name evidence="1" type="ORF">HAT2_00281</name>
</gene>
<dbReference type="RefSeq" id="WP_114544283.1">
    <property type="nucleotide sequence ID" value="NZ_QQBG01000011.1"/>
</dbReference>